<gene>
    <name evidence="3" type="ORF">LTR78_003370</name>
</gene>
<dbReference type="InterPro" id="IPR000182">
    <property type="entry name" value="GNAT_dom"/>
</dbReference>
<evidence type="ECO:0000313" key="4">
    <source>
        <dbReference type="Proteomes" id="UP001274830"/>
    </source>
</evidence>
<reference evidence="3" key="1">
    <citation type="submission" date="2023-07" db="EMBL/GenBank/DDBJ databases">
        <title>Black Yeasts Isolated from many extreme environments.</title>
        <authorList>
            <person name="Coleine C."/>
            <person name="Stajich J.E."/>
            <person name="Selbmann L."/>
        </authorList>
    </citation>
    <scope>NUCLEOTIDE SEQUENCE</scope>
    <source>
        <strain evidence="3">CCFEE 5485</strain>
    </source>
</reference>
<feature type="region of interest" description="Disordered" evidence="1">
    <location>
        <begin position="24"/>
        <end position="53"/>
    </location>
</feature>
<evidence type="ECO:0000313" key="3">
    <source>
        <dbReference type="EMBL" id="KAK3676596.1"/>
    </source>
</evidence>
<name>A0AAE0WRI8_9PEZI</name>
<evidence type="ECO:0000259" key="2">
    <source>
        <dbReference type="PROSITE" id="PS51186"/>
    </source>
</evidence>
<accession>A0AAE0WRI8</accession>
<sequence>MAVDSDQPQNGTLLHSFHQANGVLPGTTISTAPQPKHPVTTISPPQTQPGRPINSKETTLTLYEPPQLVGNPILLPLRDLINHAFDTSHTSHAMFSTPRLSTPEYYLESLGSDPGTFAYILTDNKTGTPIATAGAHRYVAPVFEATTSEQKRTFARVQLPSHITHAISTDPQTEIWELKLMAVAPSLQGQGLARYLMDLVDQEVVRQVRAEGRGRAGGSGKLFMLITTLKEINGEFYARRGYGFDYETVHEEGWMGSKRGFGVVHMSKKVPL</sequence>
<dbReference type="CDD" id="cd04301">
    <property type="entry name" value="NAT_SF"/>
    <property type="match status" value="1"/>
</dbReference>
<dbReference type="EMBL" id="JAUTXT010000009">
    <property type="protein sequence ID" value="KAK3676596.1"/>
    <property type="molecule type" value="Genomic_DNA"/>
</dbReference>
<dbReference type="Pfam" id="PF00583">
    <property type="entry name" value="Acetyltransf_1"/>
    <property type="match status" value="1"/>
</dbReference>
<protein>
    <recommendedName>
        <fullName evidence="2">N-acetyltransferase domain-containing protein</fullName>
    </recommendedName>
</protein>
<dbReference type="Gene3D" id="3.40.630.30">
    <property type="match status" value="1"/>
</dbReference>
<organism evidence="3 4">
    <name type="scientific">Recurvomyces mirabilis</name>
    <dbReference type="NCBI Taxonomy" id="574656"/>
    <lineage>
        <taxon>Eukaryota</taxon>
        <taxon>Fungi</taxon>
        <taxon>Dikarya</taxon>
        <taxon>Ascomycota</taxon>
        <taxon>Pezizomycotina</taxon>
        <taxon>Dothideomycetes</taxon>
        <taxon>Dothideomycetidae</taxon>
        <taxon>Mycosphaerellales</taxon>
        <taxon>Teratosphaeriaceae</taxon>
        <taxon>Recurvomyces</taxon>
    </lineage>
</organism>
<proteinExistence type="predicted"/>
<dbReference type="InterPro" id="IPR016181">
    <property type="entry name" value="Acyl_CoA_acyltransferase"/>
</dbReference>
<dbReference type="PROSITE" id="PS51186">
    <property type="entry name" value="GNAT"/>
    <property type="match status" value="1"/>
</dbReference>
<comment type="caution">
    <text evidence="3">The sequence shown here is derived from an EMBL/GenBank/DDBJ whole genome shotgun (WGS) entry which is preliminary data.</text>
</comment>
<dbReference type="SUPFAM" id="SSF55729">
    <property type="entry name" value="Acyl-CoA N-acyltransferases (Nat)"/>
    <property type="match status" value="1"/>
</dbReference>
<evidence type="ECO:0000256" key="1">
    <source>
        <dbReference type="SAM" id="MobiDB-lite"/>
    </source>
</evidence>
<keyword evidence="4" id="KW-1185">Reference proteome</keyword>
<feature type="domain" description="N-acetyltransferase" evidence="2">
    <location>
        <begin position="75"/>
        <end position="271"/>
    </location>
</feature>
<dbReference type="Proteomes" id="UP001274830">
    <property type="component" value="Unassembled WGS sequence"/>
</dbReference>
<dbReference type="GO" id="GO:0016747">
    <property type="term" value="F:acyltransferase activity, transferring groups other than amino-acyl groups"/>
    <property type="evidence" value="ECO:0007669"/>
    <property type="project" value="InterPro"/>
</dbReference>
<feature type="compositionally biased region" description="Polar residues" evidence="1">
    <location>
        <begin position="40"/>
        <end position="53"/>
    </location>
</feature>
<dbReference type="AlphaFoldDB" id="A0AAE0WRI8"/>